<dbReference type="OrthoDB" id="6195299at2"/>
<dbReference type="STRING" id="754476.Q7A_2062"/>
<name>I1XKF7_METNJ</name>
<dbReference type="HOGENOM" id="CLU_041769_1_0_6"/>
<dbReference type="Proteomes" id="UP000009144">
    <property type="component" value="Chromosome"/>
</dbReference>
<sequence length="346" mass="38410">MPRLFFSLIFVFAASIVSAAEVTDLYQAQSSVASQSEEDRQRLAPELLKQVVIKVVGDRRAVEQADISALVTDAERYIDQFYYQQIPSSDGDSAEQQLALTLEFNAEGINNALQRIGLPVWDKIRSETLFWVAIEYAGKQQLIGEGDEDSLLFYIEKAAKKRGIPLLLPLMDLEDQTQLTFNDVATGNNIAVKQASERYGSSVIVSARLRGNEESVEISWQALLGEEVERWSSQGNVKTAIQSGVDEFADRLGRRLNISFSASGNTEMEIHVTGIEDYNGYSRLMDYLGSLQVVSDIKVGSLGGEKLDLVLLIQAEPEKFRQLLAMGRVIVPDATDDSSSQYRLLP</sequence>
<dbReference type="eggNOG" id="COG3249">
    <property type="taxonomic scope" value="Bacteria"/>
</dbReference>
<reference evidence="1 2" key="2">
    <citation type="journal article" date="2013" name="Int. J. Syst. Evol. Microbiol.">
        <title>Methylophaga nitratireducenticrescens sp. nov. and Methylophaga frappieri sp. nov., isolated from the biofilm of the methanol-fed denitrification system treating the seawater at the Montreal Biodome.</title>
        <authorList>
            <person name="Villeneuve C."/>
            <person name="Martineau C."/>
            <person name="Mauffrey F."/>
            <person name="Villemur R."/>
        </authorList>
    </citation>
    <scope>NUCLEOTIDE SEQUENCE [LARGE SCALE GENOMIC DNA]</scope>
    <source>
        <strain evidence="1 2">JAM1</strain>
    </source>
</reference>
<dbReference type="InterPro" id="IPR018642">
    <property type="entry name" value="DUF2066"/>
</dbReference>
<dbReference type="PATRIC" id="fig|754476.3.peg.2039"/>
<dbReference type="RefSeq" id="WP_014707244.1">
    <property type="nucleotide sequence ID" value="NC_017857.3"/>
</dbReference>
<evidence type="ECO:0000313" key="2">
    <source>
        <dbReference type="Proteomes" id="UP000009144"/>
    </source>
</evidence>
<dbReference type="EMBL" id="CP003390">
    <property type="protein sequence ID" value="AFI84876.1"/>
    <property type="molecule type" value="Genomic_DNA"/>
</dbReference>
<gene>
    <name evidence="1" type="ordered locus">Q7A_2062</name>
</gene>
<organism evidence="1 2">
    <name type="scientific">Methylophaga nitratireducenticrescens</name>
    <dbReference type="NCBI Taxonomy" id="754476"/>
    <lineage>
        <taxon>Bacteria</taxon>
        <taxon>Pseudomonadati</taxon>
        <taxon>Pseudomonadota</taxon>
        <taxon>Gammaproteobacteria</taxon>
        <taxon>Thiotrichales</taxon>
        <taxon>Piscirickettsiaceae</taxon>
        <taxon>Methylophaga</taxon>
    </lineage>
</organism>
<dbReference type="AlphaFoldDB" id="I1XKF7"/>
<evidence type="ECO:0000313" key="1">
    <source>
        <dbReference type="EMBL" id="AFI84876.1"/>
    </source>
</evidence>
<proteinExistence type="predicted"/>
<dbReference type="Pfam" id="PF09839">
    <property type="entry name" value="DUF2066"/>
    <property type="match status" value="1"/>
</dbReference>
<reference evidence="1 2" key="1">
    <citation type="journal article" date="2012" name="J. Bacteriol.">
        <title>Complete genome sequences of Methylophaga sp. strain JAM1 and Methylophaga sp. strain JAM7.</title>
        <authorList>
            <person name="Villeneuve C."/>
            <person name="Martineau C."/>
            <person name="Mauffrey F."/>
            <person name="Villemur R."/>
        </authorList>
    </citation>
    <scope>NUCLEOTIDE SEQUENCE [LARGE SCALE GENOMIC DNA]</scope>
    <source>
        <strain evidence="1 2">JAM1</strain>
    </source>
</reference>
<accession>I1XKF7</accession>
<dbReference type="KEGG" id="mej:Q7A_2062"/>
<protein>
    <submittedName>
        <fullName evidence="1">Uncharacterized protein</fullName>
    </submittedName>
</protein>
<keyword evidence="2" id="KW-1185">Reference proteome</keyword>